<dbReference type="AlphaFoldDB" id="A0A921AXN2"/>
<organism evidence="2 3">
    <name type="scientific">Mailhella massiliensis</name>
    <dbReference type="NCBI Taxonomy" id="1903261"/>
    <lineage>
        <taxon>Bacteria</taxon>
        <taxon>Pseudomonadati</taxon>
        <taxon>Thermodesulfobacteriota</taxon>
        <taxon>Desulfovibrionia</taxon>
        <taxon>Desulfovibrionales</taxon>
        <taxon>Desulfovibrionaceae</taxon>
        <taxon>Mailhella</taxon>
    </lineage>
</organism>
<evidence type="ECO:0000313" key="2">
    <source>
        <dbReference type="EMBL" id="HJD97974.1"/>
    </source>
</evidence>
<dbReference type="InterPro" id="IPR036514">
    <property type="entry name" value="SGNH_hydro_sf"/>
</dbReference>
<dbReference type="PANTHER" id="PTHR30383:SF5">
    <property type="entry name" value="SGNH HYDROLASE-TYPE ESTERASE DOMAIN-CONTAINING PROTEIN"/>
    <property type="match status" value="1"/>
</dbReference>
<dbReference type="RefSeq" id="WP_304123206.1">
    <property type="nucleotide sequence ID" value="NZ_DYZA01000205.1"/>
</dbReference>
<feature type="domain" description="SGNH hydrolase-type esterase" evidence="1">
    <location>
        <begin position="6"/>
        <end position="179"/>
    </location>
</feature>
<dbReference type="GO" id="GO:0004622">
    <property type="term" value="F:phosphatidylcholine lysophospholipase activity"/>
    <property type="evidence" value="ECO:0007669"/>
    <property type="project" value="TreeGrafter"/>
</dbReference>
<reference evidence="2" key="2">
    <citation type="submission" date="2021-09" db="EMBL/GenBank/DDBJ databases">
        <authorList>
            <person name="Gilroy R."/>
        </authorList>
    </citation>
    <scope>NUCLEOTIDE SEQUENCE</scope>
    <source>
        <strain evidence="2">ChiGjej2B2-19336</strain>
    </source>
</reference>
<evidence type="ECO:0000313" key="3">
    <source>
        <dbReference type="Proteomes" id="UP000698963"/>
    </source>
</evidence>
<protein>
    <submittedName>
        <fullName evidence="2">GDSL-type esterase/lipase family protein</fullName>
    </submittedName>
</protein>
<gene>
    <name evidence="2" type="ORF">K8W16_10065</name>
</gene>
<dbReference type="Gene3D" id="3.40.50.1110">
    <property type="entry name" value="SGNH hydrolase"/>
    <property type="match status" value="1"/>
</dbReference>
<sequence>MKIFHFFGDSVTLGVNDAPAGGWVARLAGKAAAAGLQVPPDTFYNMGVRKNSSAMILERWKREFQARAMEGVPSFLIFCFGTVDMAAPQGSPNLPVGESAANAREILQKAKDYGSVVLISAPPVKDEAHCARLESLCTAYAAICAAVDVPFIDIFHPLLNAGYVQDLTDGVHPGPAGNEMIAEALIQSAPLKHWFSENEK</sequence>
<proteinExistence type="predicted"/>
<dbReference type="Proteomes" id="UP000698963">
    <property type="component" value="Unassembled WGS sequence"/>
</dbReference>
<dbReference type="InterPro" id="IPR013830">
    <property type="entry name" value="SGNH_hydro"/>
</dbReference>
<comment type="caution">
    <text evidence="2">The sequence shown here is derived from an EMBL/GenBank/DDBJ whole genome shotgun (WGS) entry which is preliminary data.</text>
</comment>
<evidence type="ECO:0000259" key="1">
    <source>
        <dbReference type="Pfam" id="PF13472"/>
    </source>
</evidence>
<dbReference type="PANTHER" id="PTHR30383">
    <property type="entry name" value="THIOESTERASE 1/PROTEASE 1/LYSOPHOSPHOLIPASE L1"/>
    <property type="match status" value="1"/>
</dbReference>
<dbReference type="InterPro" id="IPR051532">
    <property type="entry name" value="Ester_Hydrolysis_Enzymes"/>
</dbReference>
<name>A0A921AXN2_9BACT</name>
<accession>A0A921AXN2</accession>
<dbReference type="EMBL" id="DYZA01000205">
    <property type="protein sequence ID" value="HJD97974.1"/>
    <property type="molecule type" value="Genomic_DNA"/>
</dbReference>
<dbReference type="Pfam" id="PF13472">
    <property type="entry name" value="Lipase_GDSL_2"/>
    <property type="match status" value="1"/>
</dbReference>
<reference evidence="2" key="1">
    <citation type="journal article" date="2021" name="PeerJ">
        <title>Extensive microbial diversity within the chicken gut microbiome revealed by metagenomics and culture.</title>
        <authorList>
            <person name="Gilroy R."/>
            <person name="Ravi A."/>
            <person name="Getino M."/>
            <person name="Pursley I."/>
            <person name="Horton D.L."/>
            <person name="Alikhan N.F."/>
            <person name="Baker D."/>
            <person name="Gharbi K."/>
            <person name="Hall N."/>
            <person name="Watson M."/>
            <person name="Adriaenssens E.M."/>
            <person name="Foster-Nyarko E."/>
            <person name="Jarju S."/>
            <person name="Secka A."/>
            <person name="Antonio M."/>
            <person name="Oren A."/>
            <person name="Chaudhuri R.R."/>
            <person name="La Ragione R."/>
            <person name="Hildebrand F."/>
            <person name="Pallen M.J."/>
        </authorList>
    </citation>
    <scope>NUCLEOTIDE SEQUENCE</scope>
    <source>
        <strain evidence="2">ChiGjej2B2-19336</strain>
    </source>
</reference>
<dbReference type="SUPFAM" id="SSF52266">
    <property type="entry name" value="SGNH hydrolase"/>
    <property type="match status" value="1"/>
</dbReference>